<accession>A0ACC7NXB9</accession>
<comment type="caution">
    <text evidence="1">The sequence shown here is derived from an EMBL/GenBank/DDBJ whole genome shotgun (WGS) entry which is preliminary data.</text>
</comment>
<name>A0ACC7NXB9_9BACL</name>
<reference evidence="1" key="1">
    <citation type="submission" date="2024-12" db="EMBL/GenBank/DDBJ databases">
        <authorList>
            <person name="Wu N."/>
        </authorList>
    </citation>
    <scope>NUCLEOTIDE SEQUENCE</scope>
    <source>
        <strain evidence="1">P15</strain>
    </source>
</reference>
<gene>
    <name evidence="1" type="ORF">ACI1P1_13980</name>
</gene>
<protein>
    <submittedName>
        <fullName evidence="1">Permease</fullName>
    </submittedName>
</protein>
<organism evidence="1 2">
    <name type="scientific">Paenibacillus mesotrionivorans</name>
    <dbReference type="NCBI Taxonomy" id="3160968"/>
    <lineage>
        <taxon>Bacteria</taxon>
        <taxon>Bacillati</taxon>
        <taxon>Bacillota</taxon>
        <taxon>Bacilli</taxon>
        <taxon>Bacillales</taxon>
        <taxon>Paenibacillaceae</taxon>
        <taxon>Paenibacillus</taxon>
    </lineage>
</organism>
<sequence length="298" mass="32359">MNALQSVDIQSFKTIFLSIVLEASPFLIAGVLVSSLLQVWLSERMLQRIIPRNPLVGLLSVSLLGVIFPVCECGIVPVVRRLIKKGMPAYLGIAFMLAAPVVNPIVYAATFAAFRSKPEMAWERMGLAYGVAVLAGLFIYLLANGNPLKRSREDLLGDVAPAAETRTTWSGWAEHLLNEFFDMSKYLLFGAFLAASLQVLVSRSVLVDIGSDSLTAYPFMMGLAYVMSLCSTSDAFVAASFSNVFAKGPLLAFLVLGPMLDFKSTLMLLSSFRTRFVLLLVALLVVLVWLGAAVVGTF</sequence>
<dbReference type="EMBL" id="JBJURJ010000008">
    <property type="protein sequence ID" value="MFM9329398.1"/>
    <property type="molecule type" value="Genomic_DNA"/>
</dbReference>
<keyword evidence="2" id="KW-1185">Reference proteome</keyword>
<dbReference type="Proteomes" id="UP001631969">
    <property type="component" value="Unassembled WGS sequence"/>
</dbReference>
<evidence type="ECO:0000313" key="2">
    <source>
        <dbReference type="Proteomes" id="UP001631969"/>
    </source>
</evidence>
<evidence type="ECO:0000313" key="1">
    <source>
        <dbReference type="EMBL" id="MFM9329398.1"/>
    </source>
</evidence>
<proteinExistence type="predicted"/>